<evidence type="ECO:0000313" key="5">
    <source>
        <dbReference type="RefSeq" id="XP_018808951.1"/>
    </source>
</evidence>
<feature type="compositionally biased region" description="Polar residues" evidence="2">
    <location>
        <begin position="679"/>
        <end position="689"/>
    </location>
</feature>
<feature type="region of interest" description="Disordered" evidence="2">
    <location>
        <begin position="434"/>
        <end position="456"/>
    </location>
</feature>
<dbReference type="AlphaFoldDB" id="A0A2I4DP77"/>
<dbReference type="InterPro" id="IPR035441">
    <property type="entry name" value="TFIIS/LEDGF_dom_sf"/>
</dbReference>
<gene>
    <name evidence="5 6" type="primary">LOC108982119</name>
</gene>
<proteinExistence type="predicted"/>
<evidence type="ECO:0000256" key="2">
    <source>
        <dbReference type="SAM" id="MobiDB-lite"/>
    </source>
</evidence>
<dbReference type="Pfam" id="PF08711">
    <property type="entry name" value="Med26"/>
    <property type="match status" value="1"/>
</dbReference>
<feature type="compositionally biased region" description="Polar residues" evidence="2">
    <location>
        <begin position="568"/>
        <end position="580"/>
    </location>
</feature>
<feature type="region of interest" description="Disordered" evidence="2">
    <location>
        <begin position="506"/>
        <end position="623"/>
    </location>
</feature>
<dbReference type="OrthoDB" id="1595674at2759"/>
<evidence type="ECO:0000259" key="3">
    <source>
        <dbReference type="PROSITE" id="PS51319"/>
    </source>
</evidence>
<feature type="compositionally biased region" description="Basic and acidic residues" evidence="2">
    <location>
        <begin position="229"/>
        <end position="240"/>
    </location>
</feature>
<reference evidence="5 6" key="1">
    <citation type="submission" date="2025-04" db="UniProtKB">
        <authorList>
            <consortium name="RefSeq"/>
        </authorList>
    </citation>
    <scope>IDENTIFICATION</scope>
    <source>
        <tissue evidence="5 6">Leaves</tissue>
    </source>
</reference>
<feature type="compositionally biased region" description="Basic and acidic residues" evidence="2">
    <location>
        <begin position="191"/>
        <end position="220"/>
    </location>
</feature>
<feature type="domain" description="TFIIS N-terminal" evidence="3">
    <location>
        <begin position="73"/>
        <end position="153"/>
    </location>
</feature>
<dbReference type="SUPFAM" id="SSF47676">
    <property type="entry name" value="Conserved domain common to transcription factors TFIIS, elongin A, CRSP70"/>
    <property type="match status" value="1"/>
</dbReference>
<dbReference type="RefSeq" id="XP_018808953.1">
    <property type="nucleotide sequence ID" value="XM_018953408.2"/>
</dbReference>
<feature type="compositionally biased region" description="Polar residues" evidence="2">
    <location>
        <begin position="993"/>
        <end position="1004"/>
    </location>
</feature>
<comment type="subcellular location">
    <subcellularLocation>
        <location evidence="1">Nucleus</location>
    </subcellularLocation>
</comment>
<dbReference type="PANTHER" id="PTHR47292:SF1">
    <property type="entry name" value="TRANSCRIPTION ELONGATION FACTOR (TFIIS) FAMILY PROTEIN"/>
    <property type="match status" value="1"/>
</dbReference>
<name>A0A2I4DP77_JUGRE</name>
<protein>
    <submittedName>
        <fullName evidence="5 6">Uncharacterized protein LOC108982119</fullName>
    </submittedName>
</protein>
<dbReference type="PANTHER" id="PTHR47292">
    <property type="entry name" value="TRANSCRIPTION ELONGATION FACTOR (TFIIS) FAMILY PROTEIN-RELATED"/>
    <property type="match status" value="1"/>
</dbReference>
<dbReference type="GeneID" id="108982119"/>
<feature type="region of interest" description="Disordered" evidence="2">
    <location>
        <begin position="987"/>
        <end position="1030"/>
    </location>
</feature>
<feature type="region of interest" description="Disordered" evidence="2">
    <location>
        <begin position="838"/>
        <end position="857"/>
    </location>
</feature>
<sequence length="1030" mass="110962">MTLEDFFTLTEMKDGLTVPSRVAELLNVMQKEKDSVMKNVGDATRQWAAVASTIAATENKDCLDLFIQLDGLGYIDGWLKDTQNFGNDTSDSFVEESITALLRALEKLQIDNERSISSGIWITVKNLLGHNSSKVQDRARILFDSWKQGEDSDSILQNVEDKSRRLAEEDGGQSTLDNPITRGSVNEENSVFEHAKDEILPLRRSDELQPEKSEDLHVPTHNDQPGSHKKLDHEDAKDGNPDPLASLSNTLQENPSIKEVLPIHAAEGTTSTGACGVPVTKQCTDDAVLSDVLNLNEQSKNEKQVHKFENSSDKLGMAEISSTSDASESGGACTGDDDASMQKIVREPALQNSVAAGERDVCSKISAVGDVKTPASDSKSGLDDTRVIKHCSGNIFKTTGQGSECCSNALQDLSANGGISGKVEDLDTSFSRMEDTVEADEDKEHTSDDGDDLMKASDFPKAAMDIKNPDVIDKRRFNIEREYGIVDALEVARQVAQEVEREVVDYREPFSSSSSEKTSEGGIRQPDSPESINGKHELPIDEPQEEVPTVPTGQSHSVEKNLEGDEGSINSANLDNGPENSTHDMESSQVTEAAQEPEVNIEKGPCDFDLNQEVSSDETDCPVNSSTPISLVAASRPTAVPGLPVAPLQFEGSLGWKGSAATSAFRPASPRRNLDGDRTTLSIGGTNDASKQRHDCLDFDLNVAEGGDELGKQIPASSGLPSGESSVEVGSMRSGRLKLDLNCIGDDGDAPILDTIMGEQLFNNRNNHRSPSPASSSSSMQPFLRNIDLNDRPNIHSDTLDHGPSKSSQFVNEYGGPKPYAPVISLMGTRVEVNRKDFTSQTPSLPNGKSTEPTMDASMTRAGGVLGMGPTMSYTHSPVFGNMGLTTGPTMSFSPAIYGAAGSIPYMMDSRGATVVPQIVGSASAVPPAYPQSAFIMSMSGVQQPGISNAGQSRPNFDLNTGFMMEGGNRESGGLRQLFIPGPARSMEEHLRTNLQQPSSSSGNGAKRKEPDSAWEPYPFNYKHQQPPWK</sequence>
<feature type="compositionally biased region" description="Basic and acidic residues" evidence="2">
    <location>
        <begin position="442"/>
        <end position="455"/>
    </location>
</feature>
<feature type="compositionally biased region" description="Basic and acidic residues" evidence="2">
    <location>
        <begin position="788"/>
        <end position="804"/>
    </location>
</feature>
<dbReference type="STRING" id="51240.A0A2I4DP77"/>
<feature type="region of interest" description="Disordered" evidence="2">
    <location>
        <begin position="162"/>
        <end position="249"/>
    </location>
</feature>
<dbReference type="KEGG" id="jre:108982119"/>
<dbReference type="Proteomes" id="UP000235220">
    <property type="component" value="Chromosome 11"/>
</dbReference>
<evidence type="ECO:0000313" key="6">
    <source>
        <dbReference type="RefSeq" id="XP_018808953.1"/>
    </source>
</evidence>
<feature type="compositionally biased region" description="Polar residues" evidence="2">
    <location>
        <begin position="172"/>
        <end position="189"/>
    </location>
</feature>
<evidence type="ECO:0000313" key="4">
    <source>
        <dbReference type="Proteomes" id="UP000235220"/>
    </source>
</evidence>
<dbReference type="RefSeq" id="XP_018808951.1">
    <property type="nucleotide sequence ID" value="XM_018953406.2"/>
</dbReference>
<feature type="region of interest" description="Disordered" evidence="2">
    <location>
        <begin position="662"/>
        <end position="689"/>
    </location>
</feature>
<keyword evidence="4" id="KW-1185">Reference proteome</keyword>
<feature type="region of interest" description="Disordered" evidence="2">
    <location>
        <begin position="788"/>
        <end position="813"/>
    </location>
</feature>
<keyword evidence="1" id="KW-0539">Nucleus</keyword>
<feature type="compositionally biased region" description="Polar residues" evidence="2">
    <location>
        <begin position="839"/>
        <end position="853"/>
    </location>
</feature>
<dbReference type="Gene3D" id="1.20.930.10">
    <property type="entry name" value="Conserved domain common to transcription factors TFIIS, elongin A, CRSP70"/>
    <property type="match status" value="1"/>
</dbReference>
<dbReference type="PROSITE" id="PS51319">
    <property type="entry name" value="TFIIS_N"/>
    <property type="match status" value="1"/>
</dbReference>
<evidence type="ECO:0000256" key="1">
    <source>
        <dbReference type="PROSITE-ProRule" id="PRU00649"/>
    </source>
</evidence>
<organism evidence="4 5">
    <name type="scientific">Juglans regia</name>
    <name type="common">English walnut</name>
    <dbReference type="NCBI Taxonomy" id="51240"/>
    <lineage>
        <taxon>Eukaryota</taxon>
        <taxon>Viridiplantae</taxon>
        <taxon>Streptophyta</taxon>
        <taxon>Embryophyta</taxon>
        <taxon>Tracheophyta</taxon>
        <taxon>Spermatophyta</taxon>
        <taxon>Magnoliopsida</taxon>
        <taxon>eudicotyledons</taxon>
        <taxon>Gunneridae</taxon>
        <taxon>Pentapetalae</taxon>
        <taxon>rosids</taxon>
        <taxon>fabids</taxon>
        <taxon>Fagales</taxon>
        <taxon>Juglandaceae</taxon>
        <taxon>Juglans</taxon>
    </lineage>
</organism>
<dbReference type="Gramene" id="Jr11_19730_p1">
    <property type="protein sequence ID" value="cds.Jr11_19730_p1"/>
    <property type="gene ID" value="Jr11_19730"/>
</dbReference>
<accession>A0A2I4DP77</accession>
<dbReference type="InterPro" id="IPR017923">
    <property type="entry name" value="TFIIS_N"/>
</dbReference>
<dbReference type="GO" id="GO:0005634">
    <property type="term" value="C:nucleus"/>
    <property type="evidence" value="ECO:0007669"/>
    <property type="project" value="UniProtKB-SubCell"/>
</dbReference>